<name>A0A060ZWD2_9ACTN</name>
<dbReference type="HOGENOM" id="CLU_3189583_0_0_11"/>
<dbReference type="PATRIC" id="fig|576784.4.peg.7153"/>
<accession>A0A060ZWD2</accession>
<evidence type="ECO:0000256" key="1">
    <source>
        <dbReference type="SAM" id="MobiDB-lite"/>
    </source>
</evidence>
<reference evidence="2" key="1">
    <citation type="submission" date="2014-05" db="EMBL/GenBank/DDBJ databases">
        <authorList>
            <person name="Horn Fabian"/>
        </authorList>
    </citation>
    <scope>NUCLEOTIDE SEQUENCE</scope>
</reference>
<gene>
    <name evidence="2" type="ORF">SIRAN6994</name>
</gene>
<dbReference type="AlphaFoldDB" id="A0A060ZWD2"/>
<protein>
    <submittedName>
        <fullName evidence="2">Uncharacterized protein</fullName>
    </submittedName>
</protein>
<evidence type="ECO:0000313" key="2">
    <source>
        <dbReference type="EMBL" id="CDR10595.1"/>
    </source>
</evidence>
<organism evidence="2">
    <name type="scientific">Streptomyces iranensis</name>
    <dbReference type="NCBI Taxonomy" id="576784"/>
    <lineage>
        <taxon>Bacteria</taxon>
        <taxon>Bacillati</taxon>
        <taxon>Actinomycetota</taxon>
        <taxon>Actinomycetes</taxon>
        <taxon>Kitasatosporales</taxon>
        <taxon>Streptomycetaceae</taxon>
        <taxon>Streptomyces</taxon>
        <taxon>Streptomyces violaceusniger group</taxon>
    </lineage>
</organism>
<feature type="region of interest" description="Disordered" evidence="1">
    <location>
        <begin position="1"/>
        <end position="31"/>
    </location>
</feature>
<dbReference type="EMBL" id="LK022848">
    <property type="protein sequence ID" value="CDR10595.1"/>
    <property type="molecule type" value="Genomic_DNA"/>
</dbReference>
<proteinExistence type="predicted"/>
<sequence length="46" mass="4795">MNRPGAGSASQPRATRRFDFDRSASTLAGTTSMPKAAAISWQVSGP</sequence>